<dbReference type="InterPro" id="IPR027923">
    <property type="entry name" value="Hydrophob_seed_dom"/>
</dbReference>
<protein>
    <recommendedName>
        <fullName evidence="1">Hydrophobic seed protein domain-containing protein</fullName>
    </recommendedName>
</protein>
<sequence length="94" mass="10313">MAGLVHEVVKAKPSSKCCALMEGLADLEAALCLCTTIKANVLGVVKFKMPIALSTIRRNSAFLQKQHKRSMCTSTHEIVAIDHMAMVYRSRPIV</sequence>
<proteinExistence type="predicted"/>
<dbReference type="Gene3D" id="1.10.110.10">
    <property type="entry name" value="Plant lipid-transfer and hydrophobic proteins"/>
    <property type="match status" value="1"/>
</dbReference>
<dbReference type="EMBL" id="WHWC01000005">
    <property type="protein sequence ID" value="KAG8382126.1"/>
    <property type="molecule type" value="Genomic_DNA"/>
</dbReference>
<dbReference type="Pfam" id="PF14547">
    <property type="entry name" value="Hydrophob_seed"/>
    <property type="match status" value="1"/>
</dbReference>
<dbReference type="EMBL" id="WHWC01000005">
    <property type="protein sequence ID" value="KAG8382125.1"/>
    <property type="molecule type" value="Genomic_DNA"/>
</dbReference>
<dbReference type="PANTHER" id="PTHR31731">
    <property type="match status" value="1"/>
</dbReference>
<comment type="caution">
    <text evidence="2">The sequence shown here is derived from an EMBL/GenBank/DDBJ whole genome shotgun (WGS) entry which is preliminary data.</text>
</comment>
<evidence type="ECO:0000313" key="4">
    <source>
        <dbReference type="Proteomes" id="UP000826271"/>
    </source>
</evidence>
<dbReference type="InterPro" id="IPR036312">
    <property type="entry name" value="Bifun_inhib/LTP/seed_sf"/>
</dbReference>
<dbReference type="Proteomes" id="UP000826271">
    <property type="component" value="Unassembled WGS sequence"/>
</dbReference>
<name>A0AAV6XSX9_9LAMI</name>
<dbReference type="SUPFAM" id="SSF47699">
    <property type="entry name" value="Bifunctional inhibitor/lipid-transfer protein/seed storage 2S albumin"/>
    <property type="match status" value="1"/>
</dbReference>
<reference evidence="2" key="1">
    <citation type="submission" date="2019-10" db="EMBL/GenBank/DDBJ databases">
        <authorList>
            <person name="Zhang R."/>
            <person name="Pan Y."/>
            <person name="Wang J."/>
            <person name="Ma R."/>
            <person name="Yu S."/>
        </authorList>
    </citation>
    <scope>NUCLEOTIDE SEQUENCE</scope>
    <source>
        <strain evidence="2">LA-IB0</strain>
        <tissue evidence="2">Leaf</tissue>
    </source>
</reference>
<accession>A0AAV6XSX9</accession>
<evidence type="ECO:0000259" key="1">
    <source>
        <dbReference type="Pfam" id="PF14547"/>
    </source>
</evidence>
<dbReference type="InterPro" id="IPR051636">
    <property type="entry name" value="Plant_LTP/defense-related"/>
</dbReference>
<organism evidence="2 4">
    <name type="scientific">Buddleja alternifolia</name>
    <dbReference type="NCBI Taxonomy" id="168488"/>
    <lineage>
        <taxon>Eukaryota</taxon>
        <taxon>Viridiplantae</taxon>
        <taxon>Streptophyta</taxon>
        <taxon>Embryophyta</taxon>
        <taxon>Tracheophyta</taxon>
        <taxon>Spermatophyta</taxon>
        <taxon>Magnoliopsida</taxon>
        <taxon>eudicotyledons</taxon>
        <taxon>Gunneridae</taxon>
        <taxon>Pentapetalae</taxon>
        <taxon>asterids</taxon>
        <taxon>lamiids</taxon>
        <taxon>Lamiales</taxon>
        <taxon>Scrophulariaceae</taxon>
        <taxon>Buddlejeae</taxon>
        <taxon>Buddleja</taxon>
    </lineage>
</organism>
<keyword evidence="4" id="KW-1185">Reference proteome</keyword>
<gene>
    <name evidence="2" type="ORF">BUALT_Bualt05G0044200</name>
    <name evidence="3" type="ORF">BUALT_Bualt05G0044300</name>
</gene>
<evidence type="ECO:0000313" key="3">
    <source>
        <dbReference type="EMBL" id="KAG8382126.1"/>
    </source>
</evidence>
<dbReference type="AlphaFoldDB" id="A0AAV6XSX9"/>
<feature type="domain" description="Hydrophobic seed protein" evidence="1">
    <location>
        <begin position="3"/>
        <end position="57"/>
    </location>
</feature>
<evidence type="ECO:0000313" key="2">
    <source>
        <dbReference type="EMBL" id="KAG8382125.1"/>
    </source>
</evidence>